<accession>A0A9W8WVN7</accession>
<reference evidence="3" key="1">
    <citation type="submission" date="2022-10" db="EMBL/GenBank/DDBJ databases">
        <title>Tapping the CABI collections for fungal endophytes: first genome assemblies for Collariella, Neodidymelliopsis, Ascochyta clinopodiicola, Didymella pomorum, Didymosphaeria variabile, Neocosmospora piperis and Neocucurbitaria cava.</title>
        <authorList>
            <person name="Hill R."/>
        </authorList>
    </citation>
    <scope>NUCLEOTIDE SEQUENCE</scope>
    <source>
        <strain evidence="3">IMI 360193</strain>
    </source>
</reference>
<protein>
    <submittedName>
        <fullName evidence="3">Uncharacterized protein</fullName>
    </submittedName>
</protein>
<comment type="caution">
    <text evidence="3">The sequence shown here is derived from an EMBL/GenBank/DDBJ whole genome shotgun (WGS) entry which is preliminary data.</text>
</comment>
<dbReference type="OrthoDB" id="271448at2759"/>
<feature type="region of interest" description="Disordered" evidence="1">
    <location>
        <begin position="482"/>
        <end position="506"/>
    </location>
</feature>
<dbReference type="PANTHER" id="PTHR36578:SF2">
    <property type="entry name" value="PA14 DOMAIN-CONTAINING PROTEIN"/>
    <property type="match status" value="1"/>
</dbReference>
<keyword evidence="4" id="KW-1185">Reference proteome</keyword>
<organism evidence="3 4">
    <name type="scientific">Didymella glomerata</name>
    <dbReference type="NCBI Taxonomy" id="749621"/>
    <lineage>
        <taxon>Eukaryota</taxon>
        <taxon>Fungi</taxon>
        <taxon>Dikarya</taxon>
        <taxon>Ascomycota</taxon>
        <taxon>Pezizomycotina</taxon>
        <taxon>Dothideomycetes</taxon>
        <taxon>Pleosporomycetidae</taxon>
        <taxon>Pleosporales</taxon>
        <taxon>Pleosporineae</taxon>
        <taxon>Didymellaceae</taxon>
        <taxon>Didymella</taxon>
    </lineage>
</organism>
<evidence type="ECO:0000313" key="3">
    <source>
        <dbReference type="EMBL" id="KAJ4334266.1"/>
    </source>
</evidence>
<evidence type="ECO:0000256" key="2">
    <source>
        <dbReference type="SAM" id="SignalP"/>
    </source>
</evidence>
<dbReference type="EMBL" id="JAPEUV010000080">
    <property type="protein sequence ID" value="KAJ4334266.1"/>
    <property type="molecule type" value="Genomic_DNA"/>
</dbReference>
<evidence type="ECO:0000256" key="1">
    <source>
        <dbReference type="SAM" id="MobiDB-lite"/>
    </source>
</evidence>
<sequence>MRSLTIAALAGLGSVVSSQSIDLAYVNAQPDPTYTIVHDQRAQTVTYNQDSAIASVVAVALQTPIPDPGEGALHSRNVFGKRAGPCEDLQNNANTYNAKLDPAEVFLADDNLQKQARDAKVPAGYTQVYSNLQKSASANGYMGYTIMPSYDVQSCADKCSKTLGCQGFNTYFERSPSKAPASNCQDPPGSANPFCVLWGGPVSKDNALNAGQWREKYHVVITASNGYVLTSSLNPLSGKAINAPLDCNKIDAYMGMRLLTDNAPFDPQRCAAICEATTQYNINHPETGKAPRLCKFYNTYILNKNYISQGQACSMYTQYWDPNTYATNDGQYDGQGNRYTISSSTFFYNKTDIVTPVCPSDIDQLKADLGATSFCASYISYVAPTTATVTVGGGATTIEACGQPTGRISKRDDSDPALVEAVVGVFPSKVDNAAIIGTEPALATIPAQAATDSEALASATSAAIAQLESTAGAAVSVTSAPSSTAADASSTPTATDASSVKGTPAPATTSAASSAVALKRAASTPDALARRNPIEISSACSKIVGSSTPTVTVTAAGSIATSYRKCNNFPAKCPSSSPARAFAGDFDGAVASIDDNVYTIVLPFQVCIYDICSTKVNPTSNGIISLAEYRNIGYDNSKGLPNFGGKSVLAALWQDMYIYQDESQYMSFTTCGDIGKRTVTFDWRISAFQDVPQFYRFSATFYEDKPGRILLRYFELSDKGTGATIGIEGTKNKKTVFSTYSQKKAISNGLGIVWDPVAMSWSTTT</sequence>
<dbReference type="AlphaFoldDB" id="A0A9W8WVN7"/>
<proteinExistence type="predicted"/>
<evidence type="ECO:0000313" key="4">
    <source>
        <dbReference type="Proteomes" id="UP001140562"/>
    </source>
</evidence>
<feature type="signal peptide" evidence="2">
    <location>
        <begin position="1"/>
        <end position="18"/>
    </location>
</feature>
<name>A0A9W8WVN7_9PLEO</name>
<dbReference type="PANTHER" id="PTHR36578">
    <property type="entry name" value="CHROMOSOME 15, WHOLE GENOME SHOTGUN SEQUENCE"/>
    <property type="match status" value="1"/>
</dbReference>
<gene>
    <name evidence="3" type="ORF">N0V87_007018</name>
</gene>
<keyword evidence="2" id="KW-0732">Signal</keyword>
<dbReference type="Proteomes" id="UP001140562">
    <property type="component" value="Unassembled WGS sequence"/>
</dbReference>
<feature type="chain" id="PRO_5040819830" evidence="2">
    <location>
        <begin position="19"/>
        <end position="765"/>
    </location>
</feature>